<dbReference type="Proteomes" id="UP000188320">
    <property type="component" value="Unassembled WGS sequence"/>
</dbReference>
<feature type="region of interest" description="Disordered" evidence="1">
    <location>
        <begin position="312"/>
        <end position="332"/>
    </location>
</feature>
<evidence type="ECO:0000313" key="3">
    <source>
        <dbReference type="EMBL" id="OMH80658.1"/>
    </source>
</evidence>
<gene>
    <name evidence="3" type="ORF">AX774_g5893</name>
</gene>
<organism evidence="3 4">
    <name type="scientific">Zancudomyces culisetae</name>
    <name type="common">Gut fungus</name>
    <name type="synonym">Smittium culisetae</name>
    <dbReference type="NCBI Taxonomy" id="1213189"/>
    <lineage>
        <taxon>Eukaryota</taxon>
        <taxon>Fungi</taxon>
        <taxon>Fungi incertae sedis</taxon>
        <taxon>Zoopagomycota</taxon>
        <taxon>Kickxellomycotina</taxon>
        <taxon>Harpellomycetes</taxon>
        <taxon>Harpellales</taxon>
        <taxon>Legeriomycetaceae</taxon>
        <taxon>Zancudomyces</taxon>
    </lineage>
</organism>
<evidence type="ECO:0000256" key="1">
    <source>
        <dbReference type="SAM" id="MobiDB-lite"/>
    </source>
</evidence>
<protein>
    <recommendedName>
        <fullName evidence="2">SPX domain-containing protein</fullName>
    </recommendedName>
</protein>
<dbReference type="GO" id="GO:0005737">
    <property type="term" value="C:cytoplasm"/>
    <property type="evidence" value="ECO:0007669"/>
    <property type="project" value="TreeGrafter"/>
</dbReference>
<name>A0A1R1PI89_ZANCU</name>
<evidence type="ECO:0000259" key="2">
    <source>
        <dbReference type="PROSITE" id="PS51382"/>
    </source>
</evidence>
<reference evidence="4" key="1">
    <citation type="submission" date="2017-01" db="EMBL/GenBank/DDBJ databases">
        <authorList>
            <person name="Wang Y."/>
            <person name="White M."/>
            <person name="Kvist S."/>
            <person name="Moncalvo J.-M."/>
        </authorList>
    </citation>
    <scope>NUCLEOTIDE SEQUENCE [LARGE SCALE GENOMIC DNA]</scope>
    <source>
        <strain evidence="4">COL-18-3</strain>
    </source>
</reference>
<dbReference type="PROSITE" id="PS51382">
    <property type="entry name" value="SPX"/>
    <property type="match status" value="1"/>
</dbReference>
<sequence>MKFGKYIESEAVPEWHTKYLNYKLLKKCLKRITATKKDLTGESVPILPIGLELEYGSHRVGGENSSIQGTRGNYLMNTAKPSKAYQSTQHIHGHGFLSEVPDVKGSNEYEAWLHREESNVSASLPRDLERSFGGRRIHSRENLAKENQMGNTSTSGVSSAVVGELEPAKDSVRRRINSMSEKNATSGKRDEAVVVIKKNSTRYSPEHVYKMYASEEMFYNALDMRSLGEQEFFRLVNEELQKINSFYREKEELFYTRFVAICNQLEILRHKIQENAFSKALGSEKKKSLEFSKGKKVLWTIKSMIEEALKVSEKENNEEAKQKTDVSGDGDA</sequence>
<dbReference type="AlphaFoldDB" id="A0A1R1PI89"/>
<dbReference type="InterPro" id="IPR004331">
    <property type="entry name" value="SPX_dom"/>
</dbReference>
<keyword evidence="4" id="KW-1185">Reference proteome</keyword>
<proteinExistence type="predicted"/>
<dbReference type="OrthoDB" id="9970435at2759"/>
<feature type="domain" description="SPX" evidence="2">
    <location>
        <begin position="1"/>
        <end position="332"/>
    </location>
</feature>
<evidence type="ECO:0000313" key="4">
    <source>
        <dbReference type="Proteomes" id="UP000188320"/>
    </source>
</evidence>
<feature type="compositionally biased region" description="Basic and acidic residues" evidence="1">
    <location>
        <begin position="312"/>
        <end position="326"/>
    </location>
</feature>
<dbReference type="PANTHER" id="PTHR10783">
    <property type="entry name" value="XENOTROPIC AND POLYTROPIC RETROVIRUS RECEPTOR 1-RELATED"/>
    <property type="match status" value="1"/>
</dbReference>
<comment type="caution">
    <text evidence="3">The sequence shown here is derived from an EMBL/GenBank/DDBJ whole genome shotgun (WGS) entry which is preliminary data.</text>
</comment>
<dbReference type="Pfam" id="PF03105">
    <property type="entry name" value="SPX"/>
    <property type="match status" value="1"/>
</dbReference>
<dbReference type="EMBL" id="LSSK01001120">
    <property type="protein sequence ID" value="OMH80658.1"/>
    <property type="molecule type" value="Genomic_DNA"/>
</dbReference>
<accession>A0A1R1PI89</accession>